<dbReference type="InterPro" id="IPR036249">
    <property type="entry name" value="Thioredoxin-like_sf"/>
</dbReference>
<evidence type="ECO:0000313" key="3">
    <source>
        <dbReference type="Proteomes" id="UP001596282"/>
    </source>
</evidence>
<reference evidence="3" key="1">
    <citation type="journal article" date="2019" name="Int. J. Syst. Evol. Microbiol.">
        <title>The Global Catalogue of Microorganisms (GCM) 10K type strain sequencing project: providing services to taxonomists for standard genome sequencing and annotation.</title>
        <authorList>
            <consortium name="The Broad Institute Genomics Platform"/>
            <consortium name="The Broad Institute Genome Sequencing Center for Infectious Disease"/>
            <person name="Wu L."/>
            <person name="Ma J."/>
        </authorList>
    </citation>
    <scope>NUCLEOTIDE SEQUENCE [LARGE SCALE GENOMIC DNA]</scope>
    <source>
        <strain evidence="3">CCM 8933</strain>
    </source>
</reference>
<organism evidence="2 3">
    <name type="scientific">Lactiplantibacillus daowaiensis</name>
    <dbReference type="NCBI Taxonomy" id="2559918"/>
    <lineage>
        <taxon>Bacteria</taxon>
        <taxon>Bacillati</taxon>
        <taxon>Bacillota</taxon>
        <taxon>Bacilli</taxon>
        <taxon>Lactobacillales</taxon>
        <taxon>Lactobacillaceae</taxon>
        <taxon>Lactiplantibacillus</taxon>
    </lineage>
</organism>
<keyword evidence="3" id="KW-1185">Reference proteome</keyword>
<evidence type="ECO:0000259" key="1">
    <source>
        <dbReference type="PROSITE" id="PS51352"/>
    </source>
</evidence>
<dbReference type="InterPro" id="IPR050620">
    <property type="entry name" value="Thioredoxin_H-type-like"/>
</dbReference>
<evidence type="ECO:0000313" key="2">
    <source>
        <dbReference type="EMBL" id="MFC6181678.1"/>
    </source>
</evidence>
<dbReference type="Pfam" id="PF00085">
    <property type="entry name" value="Thioredoxin"/>
    <property type="match status" value="1"/>
</dbReference>
<dbReference type="SUPFAM" id="SSF52833">
    <property type="entry name" value="Thioredoxin-like"/>
    <property type="match status" value="1"/>
</dbReference>
<dbReference type="PANTHER" id="PTHR10438">
    <property type="entry name" value="THIOREDOXIN"/>
    <property type="match status" value="1"/>
</dbReference>
<dbReference type="RefSeq" id="WP_137628616.1">
    <property type="nucleotide sequence ID" value="NZ_BJDJ01000010.1"/>
</dbReference>
<gene>
    <name evidence="2" type="ORF">ACFP5Y_10630</name>
</gene>
<dbReference type="PROSITE" id="PS51352">
    <property type="entry name" value="THIOREDOXIN_2"/>
    <property type="match status" value="1"/>
</dbReference>
<dbReference type="Gene3D" id="3.40.30.10">
    <property type="entry name" value="Glutaredoxin"/>
    <property type="match status" value="1"/>
</dbReference>
<dbReference type="PANTHER" id="PTHR10438:SF468">
    <property type="entry name" value="THIOREDOXIN-1-RELATED"/>
    <property type="match status" value="1"/>
</dbReference>
<accession>A0ABW1S1H0</accession>
<proteinExistence type="predicted"/>
<dbReference type="InterPro" id="IPR013766">
    <property type="entry name" value="Thioredoxin_domain"/>
</dbReference>
<feature type="domain" description="Thioredoxin" evidence="1">
    <location>
        <begin position="1"/>
        <end position="107"/>
    </location>
</feature>
<dbReference type="EMBL" id="JBHSSC010000040">
    <property type="protein sequence ID" value="MFC6181678.1"/>
    <property type="molecule type" value="Genomic_DNA"/>
</dbReference>
<sequence>MERLPEITEAALMDRIAQGNYILYFGADWCRECQYIRPKLPAIENNFPAYKFLKVDRDENTQLCLDLNVRGLPSFVGFHNGQENGRFVNGDLKTQPEIENWIRSLSIK</sequence>
<dbReference type="CDD" id="cd02947">
    <property type="entry name" value="TRX_family"/>
    <property type="match status" value="1"/>
</dbReference>
<protein>
    <submittedName>
        <fullName evidence="2">Thioredoxin family protein</fullName>
    </submittedName>
</protein>
<dbReference type="Proteomes" id="UP001596282">
    <property type="component" value="Unassembled WGS sequence"/>
</dbReference>
<comment type="caution">
    <text evidence="2">The sequence shown here is derived from an EMBL/GenBank/DDBJ whole genome shotgun (WGS) entry which is preliminary data.</text>
</comment>
<name>A0ABW1S1H0_9LACO</name>